<reference evidence="1" key="1">
    <citation type="submission" date="2014-11" db="EMBL/GenBank/DDBJ databases">
        <authorList>
            <person name="Amaro Gonzalez C."/>
        </authorList>
    </citation>
    <scope>NUCLEOTIDE SEQUENCE</scope>
</reference>
<protein>
    <submittedName>
        <fullName evidence="1">Uncharacterized protein</fullName>
    </submittedName>
</protein>
<name>A0A0E9TD19_ANGAN</name>
<reference evidence="1" key="2">
    <citation type="journal article" date="2015" name="Fish Shellfish Immunol.">
        <title>Early steps in the European eel (Anguilla anguilla)-Vibrio vulnificus interaction in the gills: Role of the RtxA13 toxin.</title>
        <authorList>
            <person name="Callol A."/>
            <person name="Pajuelo D."/>
            <person name="Ebbesson L."/>
            <person name="Teles M."/>
            <person name="MacKenzie S."/>
            <person name="Amaro C."/>
        </authorList>
    </citation>
    <scope>NUCLEOTIDE SEQUENCE</scope>
</reference>
<evidence type="ECO:0000313" key="1">
    <source>
        <dbReference type="EMBL" id="JAH50633.1"/>
    </source>
</evidence>
<sequence length="15" mass="1678">MSQLPAASHRPLPSW</sequence>
<proteinExistence type="predicted"/>
<accession>A0A0E9TD19</accession>
<dbReference type="EMBL" id="GBXM01057944">
    <property type="protein sequence ID" value="JAH50633.1"/>
    <property type="molecule type" value="Transcribed_RNA"/>
</dbReference>
<organism evidence="1">
    <name type="scientific">Anguilla anguilla</name>
    <name type="common">European freshwater eel</name>
    <name type="synonym">Muraena anguilla</name>
    <dbReference type="NCBI Taxonomy" id="7936"/>
    <lineage>
        <taxon>Eukaryota</taxon>
        <taxon>Metazoa</taxon>
        <taxon>Chordata</taxon>
        <taxon>Craniata</taxon>
        <taxon>Vertebrata</taxon>
        <taxon>Euteleostomi</taxon>
        <taxon>Actinopterygii</taxon>
        <taxon>Neopterygii</taxon>
        <taxon>Teleostei</taxon>
        <taxon>Anguilliformes</taxon>
        <taxon>Anguillidae</taxon>
        <taxon>Anguilla</taxon>
    </lineage>
</organism>